<dbReference type="SUPFAM" id="SSF50249">
    <property type="entry name" value="Nucleic acid-binding proteins"/>
    <property type="match status" value="1"/>
</dbReference>
<keyword evidence="5 7" id="KW-0805">Transcription regulation</keyword>
<dbReference type="InterPro" id="IPR025249">
    <property type="entry name" value="TF_NusA_KH_1st"/>
</dbReference>
<dbReference type="Proteomes" id="UP000034160">
    <property type="component" value="Unassembled WGS sequence"/>
</dbReference>
<evidence type="ECO:0000256" key="5">
    <source>
        <dbReference type="ARBA" id="ARBA00023015"/>
    </source>
</evidence>
<comment type="similarity">
    <text evidence="7">Belongs to the NusA family.</text>
</comment>
<evidence type="ECO:0000256" key="7">
    <source>
        <dbReference type="HAMAP-Rule" id="MF_00945"/>
    </source>
</evidence>
<dbReference type="SUPFAM" id="SSF54814">
    <property type="entry name" value="Prokaryotic type KH domain (KH-domain type II)"/>
    <property type="match status" value="2"/>
</dbReference>
<dbReference type="GO" id="GO:0005829">
    <property type="term" value="C:cytosol"/>
    <property type="evidence" value="ECO:0007669"/>
    <property type="project" value="TreeGrafter"/>
</dbReference>
<dbReference type="InterPro" id="IPR015946">
    <property type="entry name" value="KH_dom-like_a/b"/>
</dbReference>
<keyword evidence="1 7" id="KW-0806">Transcription termination</keyword>
<dbReference type="SUPFAM" id="SSF69705">
    <property type="entry name" value="Transcription factor NusA, N-terminal domain"/>
    <property type="match status" value="1"/>
</dbReference>
<comment type="subunit">
    <text evidence="7">Monomer. Binds directly to the core enzyme of the DNA-dependent RNA polymerase and to nascent RNA.</text>
</comment>
<proteinExistence type="inferred from homology"/>
<dbReference type="InterPro" id="IPR036555">
    <property type="entry name" value="NusA_N_sf"/>
</dbReference>
<dbReference type="InterPro" id="IPR009019">
    <property type="entry name" value="KH_sf_prok-type"/>
</dbReference>
<dbReference type="Pfam" id="PF13184">
    <property type="entry name" value="KH_NusA_1st"/>
    <property type="match status" value="1"/>
</dbReference>
<dbReference type="PANTHER" id="PTHR22648:SF0">
    <property type="entry name" value="TRANSCRIPTION TERMINATION_ANTITERMINATION PROTEIN NUSA"/>
    <property type="match status" value="1"/>
</dbReference>
<dbReference type="STRING" id="1618356.UU93_C0001G0112"/>
<dbReference type="PANTHER" id="PTHR22648">
    <property type="entry name" value="TRANSCRIPTION TERMINATION FACTOR NUSA"/>
    <property type="match status" value="1"/>
</dbReference>
<evidence type="ECO:0000256" key="4">
    <source>
        <dbReference type="ARBA" id="ARBA00022884"/>
    </source>
</evidence>
<dbReference type="GO" id="GO:0003700">
    <property type="term" value="F:DNA-binding transcription factor activity"/>
    <property type="evidence" value="ECO:0007669"/>
    <property type="project" value="InterPro"/>
</dbReference>
<dbReference type="InterPro" id="IPR058582">
    <property type="entry name" value="KH_NusA_2nd"/>
</dbReference>
<evidence type="ECO:0000256" key="3">
    <source>
        <dbReference type="ARBA" id="ARBA00022814"/>
    </source>
</evidence>
<evidence type="ECO:0000256" key="2">
    <source>
        <dbReference type="ARBA" id="ARBA00022490"/>
    </source>
</evidence>
<evidence type="ECO:0000259" key="8">
    <source>
        <dbReference type="Pfam" id="PF08529"/>
    </source>
</evidence>
<dbReference type="CDD" id="cd22529">
    <property type="entry name" value="KH-II_NusA_rpt2"/>
    <property type="match status" value="1"/>
</dbReference>
<dbReference type="CDD" id="cd04455">
    <property type="entry name" value="S1_NusA"/>
    <property type="match status" value="1"/>
</dbReference>
<protein>
    <recommendedName>
        <fullName evidence="7">Transcription termination/antitermination protein NusA</fullName>
    </recommendedName>
</protein>
<feature type="domain" description="Transcription factor NusA N-terminal" evidence="8">
    <location>
        <begin position="10"/>
        <end position="70"/>
    </location>
</feature>
<feature type="domain" description="Transcription factor NusA N-terminal" evidence="8">
    <location>
        <begin position="82"/>
        <end position="105"/>
    </location>
</feature>
<dbReference type="PROSITE" id="PS50084">
    <property type="entry name" value="KH_TYPE_1"/>
    <property type="match status" value="1"/>
</dbReference>
<comment type="caution">
    <text evidence="11">The sequence shown here is derived from an EMBL/GenBank/DDBJ whole genome shotgun (WGS) entry which is preliminary data.</text>
</comment>
<dbReference type="GO" id="GO:0003723">
    <property type="term" value="F:RNA binding"/>
    <property type="evidence" value="ECO:0007669"/>
    <property type="project" value="UniProtKB-UniRule"/>
</dbReference>
<evidence type="ECO:0000256" key="1">
    <source>
        <dbReference type="ARBA" id="ARBA00022472"/>
    </source>
</evidence>
<dbReference type="AlphaFoldDB" id="A0A0G1AGQ3"/>
<dbReference type="FunFam" id="3.30.300.20:FF:000005">
    <property type="entry name" value="Transcription termination/antitermination protein NusA"/>
    <property type="match status" value="1"/>
</dbReference>
<dbReference type="FunFam" id="3.30.300.20:FF:000002">
    <property type="entry name" value="Transcription termination/antitermination protein NusA"/>
    <property type="match status" value="1"/>
</dbReference>
<organism evidence="11 12">
    <name type="scientific">Candidatus Amesbacteria bacterium GW2011_GWA2_42_12</name>
    <dbReference type="NCBI Taxonomy" id="1618356"/>
    <lineage>
        <taxon>Bacteria</taxon>
        <taxon>Candidatus Amesiibacteriota</taxon>
    </lineage>
</organism>
<dbReference type="InterPro" id="IPR030842">
    <property type="entry name" value="TF_NusA_bacterial"/>
</dbReference>
<feature type="domain" description="Transcription factor NusA first KH" evidence="9">
    <location>
        <begin position="180"/>
        <end position="256"/>
    </location>
</feature>
<evidence type="ECO:0000259" key="10">
    <source>
        <dbReference type="Pfam" id="PF26594"/>
    </source>
</evidence>
<reference evidence="11 12" key="1">
    <citation type="journal article" date="2015" name="Nature">
        <title>rRNA introns, odd ribosomes, and small enigmatic genomes across a large radiation of phyla.</title>
        <authorList>
            <person name="Brown C.T."/>
            <person name="Hug L.A."/>
            <person name="Thomas B.C."/>
            <person name="Sharon I."/>
            <person name="Castelle C.J."/>
            <person name="Singh A."/>
            <person name="Wilkins M.J."/>
            <person name="Williams K.H."/>
            <person name="Banfield J.F."/>
        </authorList>
    </citation>
    <scope>NUCLEOTIDE SEQUENCE [LARGE SCALE GENOMIC DNA]</scope>
</reference>
<dbReference type="Pfam" id="PF26594">
    <property type="entry name" value="KH_NusA_2nd"/>
    <property type="match status" value="1"/>
</dbReference>
<dbReference type="PATRIC" id="fig|1618356.3.peg.114"/>
<evidence type="ECO:0000256" key="6">
    <source>
        <dbReference type="ARBA" id="ARBA00023163"/>
    </source>
</evidence>
<keyword evidence="3 7" id="KW-0889">Transcription antitermination</keyword>
<feature type="domain" description="NusA-like second KH" evidence="10">
    <location>
        <begin position="262"/>
        <end position="323"/>
    </location>
</feature>
<accession>A0A0G1AGQ3</accession>
<gene>
    <name evidence="7" type="primary">nusA</name>
    <name evidence="11" type="ORF">UU93_C0001G0112</name>
</gene>
<comment type="function">
    <text evidence="7">Participates in both transcription termination and antitermination.</text>
</comment>
<dbReference type="NCBIfam" id="TIGR01953">
    <property type="entry name" value="NusA"/>
    <property type="match status" value="1"/>
</dbReference>
<dbReference type="InterPro" id="IPR012340">
    <property type="entry name" value="NA-bd_OB-fold"/>
</dbReference>
<comment type="subcellular location">
    <subcellularLocation>
        <location evidence="7">Cytoplasm</location>
    </subcellularLocation>
</comment>
<dbReference type="Gene3D" id="2.40.50.140">
    <property type="entry name" value="Nucleic acid-binding proteins"/>
    <property type="match status" value="1"/>
</dbReference>
<dbReference type="HAMAP" id="MF_00945_B">
    <property type="entry name" value="NusA_B"/>
    <property type="match status" value="1"/>
</dbReference>
<evidence type="ECO:0000313" key="12">
    <source>
        <dbReference type="Proteomes" id="UP000034160"/>
    </source>
</evidence>
<sequence length="342" mass="37364">MANTATARTEFASALNQVAHERNLDPQVIMDTIKQAILAAFHKDHPGQFSEENKYDVVLDGQSGEAVIYEINGKKKTNITPPGFGRIAAQTARQVILQKIREAEKGAMVDEFEKRLGTLAGGTIIRFIGGDIIVDLGRAEALFPISEQVHSENYHLNQKLSFYLDSIRETLRGREIIVSRANPNLIKELFKREVPEVNSGAVEIKAIARDSGFRTKIAVYSHQTGVDPVGSCVGQKGVRVQAVINDLGGEKIDIVQFSEELEKFVASALSPAANLVVKVDLKKKTAQVTAPADQLSLAIGREGQNARLAGKLTGVHIDIKSSEPEIQNPNDQINPNEKIVNE</sequence>
<evidence type="ECO:0000313" key="11">
    <source>
        <dbReference type="EMBL" id="KKS33281.1"/>
    </source>
</evidence>
<dbReference type="Gene3D" id="3.30.1480.10">
    <property type="entry name" value="NusA, N-terminal domain"/>
    <property type="match status" value="1"/>
</dbReference>
<dbReference type="InterPro" id="IPR013735">
    <property type="entry name" value="TF_NusA_N"/>
</dbReference>
<dbReference type="EMBL" id="LCCN01000001">
    <property type="protein sequence ID" value="KKS33281.1"/>
    <property type="molecule type" value="Genomic_DNA"/>
</dbReference>
<keyword evidence="4 7" id="KW-0694">RNA-binding</keyword>
<keyword evidence="2 7" id="KW-0963">Cytoplasm</keyword>
<dbReference type="Pfam" id="PF08529">
    <property type="entry name" value="NusA_N"/>
    <property type="match status" value="2"/>
</dbReference>
<keyword evidence="6 7" id="KW-0804">Transcription</keyword>
<evidence type="ECO:0000259" key="9">
    <source>
        <dbReference type="Pfam" id="PF13184"/>
    </source>
</evidence>
<dbReference type="Gene3D" id="3.30.300.20">
    <property type="match status" value="2"/>
</dbReference>
<dbReference type="GO" id="GO:0031564">
    <property type="term" value="P:transcription antitermination"/>
    <property type="evidence" value="ECO:0007669"/>
    <property type="project" value="UniProtKB-UniRule"/>
</dbReference>
<dbReference type="InterPro" id="IPR010213">
    <property type="entry name" value="TF_NusA"/>
</dbReference>
<dbReference type="CDD" id="cd02134">
    <property type="entry name" value="KH-II_NusA_rpt1"/>
    <property type="match status" value="1"/>
</dbReference>
<dbReference type="GO" id="GO:0006353">
    <property type="term" value="P:DNA-templated transcription termination"/>
    <property type="evidence" value="ECO:0007669"/>
    <property type="project" value="UniProtKB-UniRule"/>
</dbReference>
<name>A0A0G1AGQ3_9BACT</name>